<feature type="signal peptide" evidence="1">
    <location>
        <begin position="1"/>
        <end position="23"/>
    </location>
</feature>
<dbReference type="Proteomes" id="UP000297549">
    <property type="component" value="Unassembled WGS sequence"/>
</dbReference>
<accession>A0A4Z0PRZ1</accession>
<comment type="caution">
    <text evidence="2">The sequence shown here is derived from an EMBL/GenBank/DDBJ whole genome shotgun (WGS) entry which is preliminary data.</text>
</comment>
<evidence type="ECO:0000256" key="1">
    <source>
        <dbReference type="SAM" id="SignalP"/>
    </source>
</evidence>
<evidence type="ECO:0000313" key="2">
    <source>
        <dbReference type="EMBL" id="TGE20500.1"/>
    </source>
</evidence>
<proteinExistence type="predicted"/>
<gene>
    <name evidence="2" type="ORF">E5K00_21120</name>
</gene>
<feature type="chain" id="PRO_5021224845" description="Outer membrane protein beta-barrel domain-containing protein" evidence="1">
    <location>
        <begin position="24"/>
        <end position="248"/>
    </location>
</feature>
<dbReference type="OrthoDB" id="886433at2"/>
<dbReference type="PROSITE" id="PS51257">
    <property type="entry name" value="PROKAR_LIPOPROTEIN"/>
    <property type="match status" value="1"/>
</dbReference>
<dbReference type="AlphaFoldDB" id="A0A4Z0PRZ1"/>
<keyword evidence="3" id="KW-1185">Reference proteome</keyword>
<evidence type="ECO:0000313" key="3">
    <source>
        <dbReference type="Proteomes" id="UP000297549"/>
    </source>
</evidence>
<sequence>MKTILSTLLLCTSMLGCGLRCQAQPTLVYTPRFSIGVQTALNRYVVFYPTSANTIGIKPWMATLGVQLTPRLLVQVGYGYSQQKTVEDPSYTGTTLTGQQSSGVYRSESRTWAVPVLARYTLTKNAKSRVQFDALGGTTLASAHFSSYADRRIDGQIISSTSYGDHAPLQLYATAGLGARVRLGKHWHVVWDMSLNRNLHATSRYTNLEATGNRWGLTRSTNFGVQYRFGWPPRRKPAEPVAPETPAP</sequence>
<protein>
    <recommendedName>
        <fullName evidence="4">Outer membrane protein beta-barrel domain-containing protein</fullName>
    </recommendedName>
</protein>
<reference evidence="2 3" key="1">
    <citation type="submission" date="2019-04" db="EMBL/GenBank/DDBJ databases">
        <authorList>
            <person name="Feng G."/>
            <person name="Zhang J."/>
            <person name="Zhu H."/>
        </authorList>
    </citation>
    <scope>NUCLEOTIDE SEQUENCE [LARGE SCALE GENOMIC DNA]</scope>
    <source>
        <strain evidence="2 3">JCM 31653</strain>
    </source>
</reference>
<organism evidence="2 3">
    <name type="scientific">Hymenobacter aquaticus</name>
    <dbReference type="NCBI Taxonomy" id="1867101"/>
    <lineage>
        <taxon>Bacteria</taxon>
        <taxon>Pseudomonadati</taxon>
        <taxon>Bacteroidota</taxon>
        <taxon>Cytophagia</taxon>
        <taxon>Cytophagales</taxon>
        <taxon>Hymenobacteraceae</taxon>
        <taxon>Hymenobacter</taxon>
    </lineage>
</organism>
<keyword evidence="1" id="KW-0732">Signal</keyword>
<evidence type="ECO:0008006" key="4">
    <source>
        <dbReference type="Google" id="ProtNLM"/>
    </source>
</evidence>
<name>A0A4Z0PRZ1_9BACT</name>
<dbReference type="EMBL" id="SRLC01000003">
    <property type="protein sequence ID" value="TGE20500.1"/>
    <property type="molecule type" value="Genomic_DNA"/>
</dbReference>